<dbReference type="SUPFAM" id="SSF52047">
    <property type="entry name" value="RNI-like"/>
    <property type="match status" value="1"/>
</dbReference>
<accession>A0AA38VVK2</accession>
<proteinExistence type="predicted"/>
<comment type="caution">
    <text evidence="1">The sequence shown here is derived from an EMBL/GenBank/DDBJ whole genome shotgun (WGS) entry which is preliminary data.</text>
</comment>
<keyword evidence="2" id="KW-1185">Reference proteome</keyword>
<evidence type="ECO:0000313" key="2">
    <source>
        <dbReference type="Proteomes" id="UP001174694"/>
    </source>
</evidence>
<dbReference type="AlphaFoldDB" id="A0AA38VVK2"/>
<name>A0AA38VVK2_9PEZI</name>
<reference evidence="1" key="1">
    <citation type="submission" date="2022-07" db="EMBL/GenBank/DDBJ databases">
        <title>Fungi with potential for degradation of polypropylene.</title>
        <authorList>
            <person name="Gostincar C."/>
        </authorList>
    </citation>
    <scope>NUCLEOTIDE SEQUENCE</scope>
    <source>
        <strain evidence="1">EXF-13308</strain>
    </source>
</reference>
<dbReference type="Gene3D" id="3.80.10.10">
    <property type="entry name" value="Ribonuclease Inhibitor"/>
    <property type="match status" value="1"/>
</dbReference>
<evidence type="ECO:0000313" key="1">
    <source>
        <dbReference type="EMBL" id="KAJ9155409.1"/>
    </source>
</evidence>
<dbReference type="InterPro" id="IPR032675">
    <property type="entry name" value="LRR_dom_sf"/>
</dbReference>
<dbReference type="EMBL" id="JANBVO010000003">
    <property type="protein sequence ID" value="KAJ9155409.1"/>
    <property type="molecule type" value="Genomic_DNA"/>
</dbReference>
<gene>
    <name evidence="1" type="ORF">NKR23_g1604</name>
</gene>
<dbReference type="Proteomes" id="UP001174694">
    <property type="component" value="Unassembled WGS sequence"/>
</dbReference>
<organism evidence="1 2">
    <name type="scientific">Pleurostoma richardsiae</name>
    <dbReference type="NCBI Taxonomy" id="41990"/>
    <lineage>
        <taxon>Eukaryota</taxon>
        <taxon>Fungi</taxon>
        <taxon>Dikarya</taxon>
        <taxon>Ascomycota</taxon>
        <taxon>Pezizomycotina</taxon>
        <taxon>Sordariomycetes</taxon>
        <taxon>Sordariomycetidae</taxon>
        <taxon>Calosphaeriales</taxon>
        <taxon>Pleurostomataceae</taxon>
        <taxon>Pleurostoma</taxon>
    </lineage>
</organism>
<protein>
    <submittedName>
        <fullName evidence="1">Uncharacterized protein</fullName>
    </submittedName>
</protein>
<sequence length="333" mass="36934">MESDLRRGSLVYPGHALTLDRGLAGQGPKDSSEYFSELVSLLQLTPNLASAGFRLPGCESYETLPLSGVSLTFLKRLALATFDQEFLLDRAATIIRLAPNLEVLHCHDCAEVTFGFLGSKTLGDAPHLQNLTELSLTNSSLTASSLRNLLGAVGPKLTKVSIRPRRRADSTTSEDDVQFDQVLAALQSWRQTLRELSFCVHGIQLPEHLPGLRVLREFRALQILQAEANFFEFYTQRDALTSTLPPSVRELRLLGFSRLTPALQDLLEVFRAGKFPGLSRIEIDDQEFEPESPPALELRQVGADFLYAGVDFVVHECIADSEDSPIEDSFTTW</sequence>